<dbReference type="AlphaFoldDB" id="A0A6I4MYW0"/>
<gene>
    <name evidence="2" type="ORF">F8568_045950</name>
</gene>
<dbReference type="Proteomes" id="UP000462055">
    <property type="component" value="Unassembled WGS sequence"/>
</dbReference>
<proteinExistence type="predicted"/>
<organism evidence="2 3">
    <name type="scientific">Actinomadura physcomitrii</name>
    <dbReference type="NCBI Taxonomy" id="2650748"/>
    <lineage>
        <taxon>Bacteria</taxon>
        <taxon>Bacillati</taxon>
        <taxon>Actinomycetota</taxon>
        <taxon>Actinomycetes</taxon>
        <taxon>Streptosporangiales</taxon>
        <taxon>Thermomonosporaceae</taxon>
        <taxon>Actinomadura</taxon>
    </lineage>
</organism>
<accession>A0A6I4MYW0</accession>
<keyword evidence="3" id="KW-1185">Reference proteome</keyword>
<keyword evidence="1" id="KW-0472">Membrane</keyword>
<keyword evidence="1" id="KW-0812">Transmembrane</keyword>
<feature type="transmembrane region" description="Helical" evidence="1">
    <location>
        <begin position="12"/>
        <end position="34"/>
    </location>
</feature>
<sequence length="214" mass="22601">MPPNRRKGGVVLGIIGGSVSVVLVIVILIVLITMRSESGFPDAKFALTLPEALVDGRFQLAQDLSDSEGQRIEDEAGAEYVKITDSVVGKYDLGGDESRGVLLLSGMYGRFKDTVVPRENMLKGAGEGEGVTVAIGPRVFTQSGSPTVSCEVLKQDKSGTTLIYPVCAWADENTAAAVAPITSKTASQDPSGPDLRFYAKLTLQVRSEAVKPIG</sequence>
<keyword evidence="1" id="KW-1133">Transmembrane helix</keyword>
<name>A0A6I4MYW0_9ACTN</name>
<comment type="caution">
    <text evidence="2">The sequence shown here is derived from an EMBL/GenBank/DDBJ whole genome shotgun (WGS) entry which is preliminary data.</text>
</comment>
<evidence type="ECO:0000313" key="2">
    <source>
        <dbReference type="EMBL" id="MWA07546.1"/>
    </source>
</evidence>
<evidence type="ECO:0000313" key="3">
    <source>
        <dbReference type="Proteomes" id="UP000462055"/>
    </source>
</evidence>
<reference evidence="2" key="1">
    <citation type="submission" date="2019-12" db="EMBL/GenBank/DDBJ databases">
        <title>Actinomadura physcomitrii sp. nov., a novel actinomycete isolated from moss [Physcomitrium sphaericum (Ludw) Fuernr].</title>
        <authorList>
            <person name="Zhuang X."/>
        </authorList>
    </citation>
    <scope>NUCLEOTIDE SEQUENCE [LARGE SCALE GENOMIC DNA]</scope>
    <source>
        <strain evidence="2">LD22</strain>
    </source>
</reference>
<evidence type="ECO:0000256" key="1">
    <source>
        <dbReference type="SAM" id="Phobius"/>
    </source>
</evidence>
<dbReference type="EMBL" id="WBMS02000081">
    <property type="protein sequence ID" value="MWA07546.1"/>
    <property type="molecule type" value="Genomic_DNA"/>
</dbReference>
<protein>
    <submittedName>
        <fullName evidence="2">Uncharacterized protein</fullName>
    </submittedName>
</protein>